<dbReference type="Pfam" id="PF13456">
    <property type="entry name" value="RVT_3"/>
    <property type="match status" value="1"/>
</dbReference>
<dbReference type="AlphaFoldDB" id="A0A6A2XLF6"/>
<name>A0A6A2XLF6_HIBSY</name>
<dbReference type="PANTHER" id="PTHR47723">
    <property type="entry name" value="OS05G0353850 PROTEIN"/>
    <property type="match status" value="1"/>
</dbReference>
<proteinExistence type="predicted"/>
<evidence type="ECO:0000313" key="3">
    <source>
        <dbReference type="Proteomes" id="UP000436088"/>
    </source>
</evidence>
<dbReference type="EMBL" id="VEPZ02001375">
    <property type="protein sequence ID" value="KAE8676623.1"/>
    <property type="molecule type" value="Genomic_DNA"/>
</dbReference>
<dbReference type="Proteomes" id="UP000436088">
    <property type="component" value="Unassembled WGS sequence"/>
</dbReference>
<evidence type="ECO:0000259" key="1">
    <source>
        <dbReference type="Pfam" id="PF13456"/>
    </source>
</evidence>
<protein>
    <recommendedName>
        <fullName evidence="1">RNase H type-1 domain-containing protein</fullName>
    </recommendedName>
</protein>
<keyword evidence="3" id="KW-1185">Reference proteome</keyword>
<reference evidence="2" key="1">
    <citation type="submission" date="2019-09" db="EMBL/GenBank/DDBJ databases">
        <title>Draft genome information of white flower Hibiscus syriacus.</title>
        <authorList>
            <person name="Kim Y.-M."/>
        </authorList>
    </citation>
    <scope>NUCLEOTIDE SEQUENCE [LARGE SCALE GENOMIC DNA]</scope>
    <source>
        <strain evidence="2">YM2019G1</strain>
    </source>
</reference>
<evidence type="ECO:0000313" key="2">
    <source>
        <dbReference type="EMBL" id="KAE8676623.1"/>
    </source>
</evidence>
<dbReference type="InterPro" id="IPR053151">
    <property type="entry name" value="RNase_H-like"/>
</dbReference>
<dbReference type="GO" id="GO:0004523">
    <property type="term" value="F:RNA-DNA hybrid ribonuclease activity"/>
    <property type="evidence" value="ECO:0007669"/>
    <property type="project" value="InterPro"/>
</dbReference>
<feature type="domain" description="RNase H type-1" evidence="1">
    <location>
        <begin position="51"/>
        <end position="108"/>
    </location>
</feature>
<accession>A0A6A2XLF6</accession>
<dbReference type="GO" id="GO:0003676">
    <property type="term" value="F:nucleic acid binding"/>
    <property type="evidence" value="ECO:0007669"/>
    <property type="project" value="InterPro"/>
</dbReference>
<organism evidence="2 3">
    <name type="scientific">Hibiscus syriacus</name>
    <name type="common">Rose of Sharon</name>
    <dbReference type="NCBI Taxonomy" id="106335"/>
    <lineage>
        <taxon>Eukaryota</taxon>
        <taxon>Viridiplantae</taxon>
        <taxon>Streptophyta</taxon>
        <taxon>Embryophyta</taxon>
        <taxon>Tracheophyta</taxon>
        <taxon>Spermatophyta</taxon>
        <taxon>Magnoliopsida</taxon>
        <taxon>eudicotyledons</taxon>
        <taxon>Gunneridae</taxon>
        <taxon>Pentapetalae</taxon>
        <taxon>rosids</taxon>
        <taxon>malvids</taxon>
        <taxon>Malvales</taxon>
        <taxon>Malvaceae</taxon>
        <taxon>Malvoideae</taxon>
        <taxon>Hibiscus</taxon>
    </lineage>
</organism>
<dbReference type="PANTHER" id="PTHR47723:SF19">
    <property type="entry name" value="POLYNUCLEOTIDYL TRANSFERASE, RIBONUCLEASE H-LIKE SUPERFAMILY PROTEIN"/>
    <property type="match status" value="1"/>
</dbReference>
<gene>
    <name evidence="2" type="ORF">F3Y22_tig00111582pilonHSYRG00123</name>
</gene>
<dbReference type="InterPro" id="IPR002156">
    <property type="entry name" value="RNaseH_domain"/>
</dbReference>
<comment type="caution">
    <text evidence="2">The sequence shown here is derived from an EMBL/GenBank/DDBJ whole genome shotgun (WGS) entry which is preliminary data.</text>
</comment>
<sequence>MVVKMCRTVSWEPPPKNWYKVNTGGAYDVSSNHSGCGGVIRDAGADGLVDLHEEINNCEVCSTLQQARNSDMASPLLPIIVELLERDWTVQITHVVREKNVAADYMARIGRSMAPGLRTYNTPPAEVLDVIQVEADH</sequence>